<dbReference type="EMBL" id="CM042033">
    <property type="protein sequence ID" value="KAI3774932.1"/>
    <property type="molecule type" value="Genomic_DNA"/>
</dbReference>
<organism evidence="1 2">
    <name type="scientific">Smallanthus sonchifolius</name>
    <dbReference type="NCBI Taxonomy" id="185202"/>
    <lineage>
        <taxon>Eukaryota</taxon>
        <taxon>Viridiplantae</taxon>
        <taxon>Streptophyta</taxon>
        <taxon>Embryophyta</taxon>
        <taxon>Tracheophyta</taxon>
        <taxon>Spermatophyta</taxon>
        <taxon>Magnoliopsida</taxon>
        <taxon>eudicotyledons</taxon>
        <taxon>Gunneridae</taxon>
        <taxon>Pentapetalae</taxon>
        <taxon>asterids</taxon>
        <taxon>campanulids</taxon>
        <taxon>Asterales</taxon>
        <taxon>Asteraceae</taxon>
        <taxon>Asteroideae</taxon>
        <taxon>Heliantheae alliance</taxon>
        <taxon>Millerieae</taxon>
        <taxon>Smallanthus</taxon>
    </lineage>
</organism>
<reference evidence="2" key="1">
    <citation type="journal article" date="2022" name="Mol. Ecol. Resour.">
        <title>The genomes of chicory, endive, great burdock and yacon provide insights into Asteraceae palaeo-polyploidization history and plant inulin production.</title>
        <authorList>
            <person name="Fan W."/>
            <person name="Wang S."/>
            <person name="Wang H."/>
            <person name="Wang A."/>
            <person name="Jiang F."/>
            <person name="Liu H."/>
            <person name="Zhao H."/>
            <person name="Xu D."/>
            <person name="Zhang Y."/>
        </authorList>
    </citation>
    <scope>NUCLEOTIDE SEQUENCE [LARGE SCALE GENOMIC DNA]</scope>
    <source>
        <strain evidence="2">cv. Yunnan</strain>
    </source>
</reference>
<sequence>MSSELPSDILTFVLSTLLPPSVLNQFLYSRHSCLTGIIFPADGIIVNSDFSSPTDKRSFPFLRSPLEDV</sequence>
<reference evidence="1 2" key="2">
    <citation type="journal article" date="2022" name="Mol. Ecol. Resour.">
        <title>The genomes of chicory, endive, great burdock and yacon provide insights into Asteraceae paleo-polyploidization history and plant inulin production.</title>
        <authorList>
            <person name="Fan W."/>
            <person name="Wang S."/>
            <person name="Wang H."/>
            <person name="Wang A."/>
            <person name="Jiang F."/>
            <person name="Liu H."/>
            <person name="Zhao H."/>
            <person name="Xu D."/>
            <person name="Zhang Y."/>
        </authorList>
    </citation>
    <scope>NUCLEOTIDE SEQUENCE [LARGE SCALE GENOMIC DNA]</scope>
    <source>
        <strain evidence="2">cv. Yunnan</strain>
        <tissue evidence="1">Leaves</tissue>
    </source>
</reference>
<accession>A0ACB9FUN9</accession>
<evidence type="ECO:0000313" key="1">
    <source>
        <dbReference type="EMBL" id="KAI3774932.1"/>
    </source>
</evidence>
<evidence type="ECO:0000313" key="2">
    <source>
        <dbReference type="Proteomes" id="UP001056120"/>
    </source>
</evidence>
<proteinExistence type="predicted"/>
<comment type="caution">
    <text evidence="1">The sequence shown here is derived from an EMBL/GenBank/DDBJ whole genome shotgun (WGS) entry which is preliminary data.</text>
</comment>
<dbReference type="Proteomes" id="UP001056120">
    <property type="component" value="Linkage Group LG16"/>
</dbReference>
<name>A0ACB9FUN9_9ASTR</name>
<gene>
    <name evidence="1" type="ORF">L1987_49496</name>
</gene>
<keyword evidence="2" id="KW-1185">Reference proteome</keyword>
<protein>
    <submittedName>
        <fullName evidence="1">Uncharacterized protein</fullName>
    </submittedName>
</protein>